<accession>A0A7Y0A1V1</accession>
<name>A0A7Y0A1V1_9BURK</name>
<sequence>MFYSEFGFRSYAPRISNYFLTFARHFDVYSNSRLVQSVDYGQIAWC</sequence>
<proteinExistence type="predicted"/>
<protein>
    <submittedName>
        <fullName evidence="1">Uncharacterized protein</fullName>
    </submittedName>
</protein>
<comment type="caution">
    <text evidence="1">The sequence shown here is derived from an EMBL/GenBank/DDBJ whole genome shotgun (WGS) entry which is preliminary data.</text>
</comment>
<keyword evidence="2" id="KW-1185">Reference proteome</keyword>
<evidence type="ECO:0000313" key="2">
    <source>
        <dbReference type="Proteomes" id="UP000583127"/>
    </source>
</evidence>
<gene>
    <name evidence="1" type="ORF">HHL14_29270</name>
</gene>
<reference evidence="1 2" key="1">
    <citation type="submission" date="2020-04" db="EMBL/GenBank/DDBJ databases">
        <title>Paraburkholderia sp. G-4-1-8 isolated from soil.</title>
        <authorList>
            <person name="Dahal R.H."/>
        </authorList>
    </citation>
    <scope>NUCLEOTIDE SEQUENCE [LARGE SCALE GENOMIC DNA]</scope>
    <source>
        <strain evidence="1 2">G-4-1-8</strain>
    </source>
</reference>
<organism evidence="1 2">
    <name type="scientific">Paraburkholderia antibiotica</name>
    <dbReference type="NCBI Taxonomy" id="2728839"/>
    <lineage>
        <taxon>Bacteria</taxon>
        <taxon>Pseudomonadati</taxon>
        <taxon>Pseudomonadota</taxon>
        <taxon>Betaproteobacteria</taxon>
        <taxon>Burkholderiales</taxon>
        <taxon>Burkholderiaceae</taxon>
        <taxon>Paraburkholderia</taxon>
    </lineage>
</organism>
<evidence type="ECO:0000313" key="1">
    <source>
        <dbReference type="EMBL" id="NML34903.1"/>
    </source>
</evidence>
<dbReference type="EMBL" id="JABBFZ010000027">
    <property type="protein sequence ID" value="NML34903.1"/>
    <property type="molecule type" value="Genomic_DNA"/>
</dbReference>
<dbReference type="AlphaFoldDB" id="A0A7Y0A1V1"/>
<dbReference type="Proteomes" id="UP000583127">
    <property type="component" value="Unassembled WGS sequence"/>
</dbReference>